<evidence type="ECO:0000313" key="3">
    <source>
        <dbReference type="Proteomes" id="UP000198862"/>
    </source>
</evidence>
<keyword evidence="1" id="KW-1133">Transmembrane helix</keyword>
<evidence type="ECO:0000256" key="1">
    <source>
        <dbReference type="SAM" id="Phobius"/>
    </source>
</evidence>
<reference evidence="2 3" key="1">
    <citation type="submission" date="2016-10" db="EMBL/GenBank/DDBJ databases">
        <authorList>
            <person name="de Groot N.N."/>
        </authorList>
    </citation>
    <scope>NUCLEOTIDE SEQUENCE [LARGE SCALE GENOMIC DNA]</scope>
    <source>
        <strain evidence="2 3">DSM 6059</strain>
    </source>
</reference>
<feature type="transmembrane region" description="Helical" evidence="1">
    <location>
        <begin position="127"/>
        <end position="151"/>
    </location>
</feature>
<dbReference type="Proteomes" id="UP000198862">
    <property type="component" value="Unassembled WGS sequence"/>
</dbReference>
<dbReference type="STRING" id="1123010.SAMN02745724_04047"/>
<sequence>MFIGLINPPTIVTFLGLLLGVLSINFALQQEFSLAIICFIYAGICDLFDGLIARKVKMSDNEKLFGVQIDSMVDMACFGIVPVILAIQFGMNNQIIDIIILSFFVSSAAMRLAYFNVFGLEEHNGKAYYSGLPVTFVALLLPLVYLFSYFLDSIQMEWLLRGSYFVIAMLFILNIPIPKPKGIFYLIFPFIAIFLTFSYLLLSR</sequence>
<name>A0A1I1QYE4_9GAMM</name>
<feature type="transmembrane region" description="Helical" evidence="1">
    <location>
        <begin position="72"/>
        <end position="91"/>
    </location>
</feature>
<dbReference type="GO" id="GO:0016780">
    <property type="term" value="F:phosphotransferase activity, for other substituted phosphate groups"/>
    <property type="evidence" value="ECO:0007669"/>
    <property type="project" value="InterPro"/>
</dbReference>
<feature type="transmembrane region" description="Helical" evidence="1">
    <location>
        <begin position="34"/>
        <end position="52"/>
    </location>
</feature>
<keyword evidence="1" id="KW-0812">Transmembrane</keyword>
<feature type="transmembrane region" description="Helical" evidence="1">
    <location>
        <begin position="98"/>
        <end position="115"/>
    </location>
</feature>
<gene>
    <name evidence="2" type="ORF">SAMN02745724_04047</name>
</gene>
<dbReference type="GO" id="GO:0008654">
    <property type="term" value="P:phospholipid biosynthetic process"/>
    <property type="evidence" value="ECO:0007669"/>
    <property type="project" value="InterPro"/>
</dbReference>
<keyword evidence="2" id="KW-0808">Transferase</keyword>
<proteinExistence type="predicted"/>
<dbReference type="EMBL" id="FOLO01000045">
    <property type="protein sequence ID" value="SFD27012.1"/>
    <property type="molecule type" value="Genomic_DNA"/>
</dbReference>
<dbReference type="InterPro" id="IPR000462">
    <property type="entry name" value="CDP-OH_P_trans"/>
</dbReference>
<keyword evidence="1" id="KW-0472">Membrane</keyword>
<feature type="transmembrane region" description="Helical" evidence="1">
    <location>
        <begin position="6"/>
        <end position="27"/>
    </location>
</feature>
<protein>
    <submittedName>
        <fullName evidence="2">CDP-diacylglycerol---serine O-phosphatidyltransferase</fullName>
    </submittedName>
</protein>
<dbReference type="RefSeq" id="WP_177208111.1">
    <property type="nucleotide sequence ID" value="NZ_FOLO01000045.1"/>
</dbReference>
<feature type="transmembrane region" description="Helical" evidence="1">
    <location>
        <begin position="183"/>
        <end position="202"/>
    </location>
</feature>
<organism evidence="2 3">
    <name type="scientific">Pseudoalteromonas denitrificans DSM 6059</name>
    <dbReference type="NCBI Taxonomy" id="1123010"/>
    <lineage>
        <taxon>Bacteria</taxon>
        <taxon>Pseudomonadati</taxon>
        <taxon>Pseudomonadota</taxon>
        <taxon>Gammaproteobacteria</taxon>
        <taxon>Alteromonadales</taxon>
        <taxon>Pseudoalteromonadaceae</taxon>
        <taxon>Pseudoalteromonas</taxon>
    </lineage>
</organism>
<accession>A0A1I1QYE4</accession>
<dbReference type="Gene3D" id="1.20.120.1760">
    <property type="match status" value="1"/>
</dbReference>
<dbReference type="GO" id="GO:0016020">
    <property type="term" value="C:membrane"/>
    <property type="evidence" value="ECO:0007669"/>
    <property type="project" value="InterPro"/>
</dbReference>
<dbReference type="Pfam" id="PF01066">
    <property type="entry name" value="CDP-OH_P_transf"/>
    <property type="match status" value="1"/>
</dbReference>
<keyword evidence="3" id="KW-1185">Reference proteome</keyword>
<feature type="transmembrane region" description="Helical" evidence="1">
    <location>
        <begin position="158"/>
        <end position="177"/>
    </location>
</feature>
<dbReference type="AlphaFoldDB" id="A0A1I1QYE4"/>
<dbReference type="InterPro" id="IPR043130">
    <property type="entry name" value="CDP-OH_PTrfase_TM_dom"/>
</dbReference>
<evidence type="ECO:0000313" key="2">
    <source>
        <dbReference type="EMBL" id="SFD27012.1"/>
    </source>
</evidence>